<comment type="caution">
    <text evidence="1">The sequence shown here is derived from an EMBL/GenBank/DDBJ whole genome shotgun (WGS) entry which is preliminary data.</text>
</comment>
<organism evidence="1 2">
    <name type="scientific">Scophthalmus maximus</name>
    <name type="common">Turbot</name>
    <name type="synonym">Psetta maxima</name>
    <dbReference type="NCBI Taxonomy" id="52904"/>
    <lineage>
        <taxon>Eukaryota</taxon>
        <taxon>Metazoa</taxon>
        <taxon>Chordata</taxon>
        <taxon>Craniata</taxon>
        <taxon>Vertebrata</taxon>
        <taxon>Euteleostomi</taxon>
        <taxon>Actinopterygii</taxon>
        <taxon>Neopterygii</taxon>
        <taxon>Teleostei</taxon>
        <taxon>Neoteleostei</taxon>
        <taxon>Acanthomorphata</taxon>
        <taxon>Carangaria</taxon>
        <taxon>Pleuronectiformes</taxon>
        <taxon>Pleuronectoidei</taxon>
        <taxon>Scophthalmidae</taxon>
        <taxon>Scophthalmus</taxon>
    </lineage>
</organism>
<dbReference type="AlphaFoldDB" id="A0A6A4T7F2"/>
<dbReference type="Proteomes" id="UP000438429">
    <property type="component" value="Unassembled WGS sequence"/>
</dbReference>
<proteinExistence type="predicted"/>
<evidence type="ECO:0000313" key="1">
    <source>
        <dbReference type="EMBL" id="KAF0038142.1"/>
    </source>
</evidence>
<accession>A0A6A4T7F2</accession>
<gene>
    <name evidence="1" type="ORF">F2P81_008626</name>
</gene>
<evidence type="ECO:0000313" key="2">
    <source>
        <dbReference type="Proteomes" id="UP000438429"/>
    </source>
</evidence>
<protein>
    <submittedName>
        <fullName evidence="1">Uncharacterized protein</fullName>
    </submittedName>
</protein>
<reference evidence="1 2" key="1">
    <citation type="submission" date="2019-06" db="EMBL/GenBank/DDBJ databases">
        <title>Draft genomes of female and male turbot (Scophthalmus maximus).</title>
        <authorList>
            <person name="Xu H."/>
            <person name="Xu X.-W."/>
            <person name="Shao C."/>
            <person name="Chen S."/>
        </authorList>
    </citation>
    <scope>NUCLEOTIDE SEQUENCE [LARGE SCALE GENOMIC DNA]</scope>
    <source>
        <strain evidence="1">Ysfricsl-2016a</strain>
        <tissue evidence="1">Blood</tissue>
    </source>
</reference>
<dbReference type="EMBL" id="VEVO01000008">
    <property type="protein sequence ID" value="KAF0038142.1"/>
    <property type="molecule type" value="Genomic_DNA"/>
</dbReference>
<name>A0A6A4T7F2_SCOMX</name>
<sequence length="148" mass="16526">MACIGGETERVAPVSVYNKAPEHTRQRLMNESEHETKWLSSVYPGSLRCPQQLLERLHLSSNDNSTQKVNVSYTTPSIKTPGSVSPFHACKVLKVIYTPPSTASPRHNILPYQQCQHGNLCNLFVGKSGGVRLERLLDMLELLFFADS</sequence>